<proteinExistence type="predicted"/>
<name>A0AA37MQ52_XYLRU</name>
<feature type="domain" description="ATPase AAA-type core" evidence="1">
    <location>
        <begin position="61"/>
        <end position="154"/>
    </location>
</feature>
<reference evidence="2" key="1">
    <citation type="submission" date="2021-08" db="EMBL/GenBank/DDBJ databases">
        <title>Prevotella lacticifex sp. nov., isolated from rumen of cow.</title>
        <authorList>
            <person name="Shinkai T."/>
            <person name="Ikeyama N."/>
            <person name="Kumagai M."/>
            <person name="Ohmori H."/>
            <person name="Sakamoto M."/>
            <person name="Ohkuma M."/>
            <person name="Mitsumori M."/>
        </authorList>
    </citation>
    <scope>NUCLEOTIDE SEQUENCE</scope>
    <source>
        <strain evidence="2">JCM 8259</strain>
    </source>
</reference>
<dbReference type="Pfam" id="PF13304">
    <property type="entry name" value="AAA_21"/>
    <property type="match status" value="2"/>
</dbReference>
<dbReference type="InterPro" id="IPR027417">
    <property type="entry name" value="P-loop_NTPase"/>
</dbReference>
<evidence type="ECO:0000313" key="3">
    <source>
        <dbReference type="Proteomes" id="UP000887097"/>
    </source>
</evidence>
<dbReference type="EMBL" id="BPTT01000001">
    <property type="protein sequence ID" value="GJG34174.1"/>
    <property type="molecule type" value="Genomic_DNA"/>
</dbReference>
<dbReference type="PANTHER" id="PTHR40396">
    <property type="entry name" value="ATPASE-LIKE PROTEIN"/>
    <property type="match status" value="1"/>
</dbReference>
<dbReference type="Proteomes" id="UP000887097">
    <property type="component" value="Unassembled WGS sequence"/>
</dbReference>
<dbReference type="PANTHER" id="PTHR40396:SF1">
    <property type="entry name" value="ATPASE AAA-TYPE CORE DOMAIN-CONTAINING PROTEIN"/>
    <property type="match status" value="1"/>
</dbReference>
<evidence type="ECO:0000313" key="2">
    <source>
        <dbReference type="EMBL" id="GJG34174.1"/>
    </source>
</evidence>
<organism evidence="2 3">
    <name type="scientific">Xylanibacter ruminicola</name>
    <name type="common">Prevotella ruminicola</name>
    <dbReference type="NCBI Taxonomy" id="839"/>
    <lineage>
        <taxon>Bacteria</taxon>
        <taxon>Pseudomonadati</taxon>
        <taxon>Bacteroidota</taxon>
        <taxon>Bacteroidia</taxon>
        <taxon>Bacteroidales</taxon>
        <taxon>Prevotellaceae</taxon>
        <taxon>Xylanibacter</taxon>
    </lineage>
</organism>
<protein>
    <submittedName>
        <fullName evidence="2">Transporter</fullName>
    </submittedName>
</protein>
<gene>
    <name evidence="2" type="ORF">PRMUPPPA20_22830</name>
</gene>
<dbReference type="GO" id="GO:0005524">
    <property type="term" value="F:ATP binding"/>
    <property type="evidence" value="ECO:0007669"/>
    <property type="project" value="InterPro"/>
</dbReference>
<dbReference type="SUPFAM" id="SSF52540">
    <property type="entry name" value="P-loop containing nucleoside triphosphate hydrolases"/>
    <property type="match status" value="1"/>
</dbReference>
<comment type="caution">
    <text evidence="2">The sequence shown here is derived from an EMBL/GenBank/DDBJ whole genome shotgun (WGS) entry which is preliminary data.</text>
</comment>
<sequence>MQKIYKINDVMILKIEFENFFSIRDRIRIDFRAASINTALARELSHNVMEWKGVPVLKSIGLFGPNASGKSNILKAITFCCRMILESHLHNEGVTFNFEPFKFDGWQNKPSKFLIDFVCEDVEYEYSFELTRERILSESLYYYPVGRRAKVFVRDAEGKYSFGTGVMVKPSDVATNTSVKNLFLSRASSMNREIAQKLYRYFMNQFLLGLVNVNDMMMLDSFNTYKKVILKALEISDTDITDIEARKEQVPAPVAIPGQPEMSYKLVDVLRFKTFHRNQKDVMFDMDMEESNGTRKLFQILIRLLDVVKNKKGIIMDEFDMGLHTRLADFILDLIHASESSQLLFTSHNTNLIDVRRLRRDQIVFVNKTEEGATDVYSLYDFKDFRENMDAEKGYLQGRFDAVPYVDSSVSSIKQLLEG</sequence>
<feature type="domain" description="ATPase AAA-type core" evidence="1">
    <location>
        <begin position="289"/>
        <end position="354"/>
    </location>
</feature>
<dbReference type="Gene3D" id="3.40.50.300">
    <property type="entry name" value="P-loop containing nucleotide triphosphate hydrolases"/>
    <property type="match status" value="1"/>
</dbReference>
<evidence type="ECO:0000259" key="1">
    <source>
        <dbReference type="Pfam" id="PF13304"/>
    </source>
</evidence>
<dbReference type="AlphaFoldDB" id="A0AA37MQ52"/>
<accession>A0AA37MQ52</accession>
<dbReference type="InterPro" id="IPR003959">
    <property type="entry name" value="ATPase_AAA_core"/>
</dbReference>
<dbReference type="GO" id="GO:0016887">
    <property type="term" value="F:ATP hydrolysis activity"/>
    <property type="evidence" value="ECO:0007669"/>
    <property type="project" value="InterPro"/>
</dbReference>